<reference evidence="2" key="1">
    <citation type="submission" date="2015-01" db="EMBL/GenBank/DDBJ databases">
        <authorList>
            <person name="Aksoy S."/>
            <person name="Warren W."/>
            <person name="Wilson R.K."/>
        </authorList>
    </citation>
    <scope>NUCLEOTIDE SEQUENCE [LARGE SCALE GENOMIC DNA]</scope>
    <source>
        <strain evidence="2">IAEA</strain>
    </source>
</reference>
<keyword evidence="2" id="KW-1185">Reference proteome</keyword>
<organism evidence="1 2">
    <name type="scientific">Glossina palpalis gambiensis</name>
    <dbReference type="NCBI Taxonomy" id="67801"/>
    <lineage>
        <taxon>Eukaryota</taxon>
        <taxon>Metazoa</taxon>
        <taxon>Ecdysozoa</taxon>
        <taxon>Arthropoda</taxon>
        <taxon>Hexapoda</taxon>
        <taxon>Insecta</taxon>
        <taxon>Pterygota</taxon>
        <taxon>Neoptera</taxon>
        <taxon>Endopterygota</taxon>
        <taxon>Diptera</taxon>
        <taxon>Brachycera</taxon>
        <taxon>Muscomorpha</taxon>
        <taxon>Hippoboscoidea</taxon>
        <taxon>Glossinidae</taxon>
        <taxon>Glossina</taxon>
    </lineage>
</organism>
<evidence type="ECO:0000313" key="1">
    <source>
        <dbReference type="EnsemblMetazoa" id="GPPI031916-PA"/>
    </source>
</evidence>
<dbReference type="EMBL" id="JXJN01015343">
    <property type="status" value="NOT_ANNOTATED_CDS"/>
    <property type="molecule type" value="Genomic_DNA"/>
</dbReference>
<dbReference type="VEuPathDB" id="VectorBase:GPPI031916"/>
<evidence type="ECO:0000313" key="2">
    <source>
        <dbReference type="Proteomes" id="UP000092460"/>
    </source>
</evidence>
<protein>
    <submittedName>
        <fullName evidence="1">Uncharacterized protein</fullName>
    </submittedName>
</protein>
<sequence length="129" mass="14798">MTKVMQYSRTDSANSKFCMARYFPAADCVEAVSNSASHQLSRKCGVHCAESLIRKELPRIRLRDREELITNFINFGAPIKQLKPRLKPRSHAPTVTAVESLPSDELRKRLRKRLDKPTIENNFKDLQGK</sequence>
<reference evidence="1" key="2">
    <citation type="submission" date="2020-05" db="UniProtKB">
        <authorList>
            <consortium name="EnsemblMetazoa"/>
        </authorList>
    </citation>
    <scope>IDENTIFICATION</scope>
    <source>
        <strain evidence="1">IAEA</strain>
    </source>
</reference>
<dbReference type="EnsemblMetazoa" id="GPPI031916-RA">
    <property type="protein sequence ID" value="GPPI031916-PA"/>
    <property type="gene ID" value="GPPI031916"/>
</dbReference>
<dbReference type="AlphaFoldDB" id="A0A1B0BJ85"/>
<proteinExistence type="predicted"/>
<dbReference type="Proteomes" id="UP000092460">
    <property type="component" value="Unassembled WGS sequence"/>
</dbReference>
<accession>A0A1B0BJ85</accession>
<name>A0A1B0BJ85_9MUSC</name>